<feature type="transmembrane region" description="Helical" evidence="1">
    <location>
        <begin position="43"/>
        <end position="66"/>
    </location>
</feature>
<keyword evidence="3" id="KW-1185">Reference proteome</keyword>
<reference evidence="2 3" key="1">
    <citation type="journal article" date="2019" name="Int. J. Syst. Evol. Microbiol.">
        <title>The Global Catalogue of Microorganisms (GCM) 10K type strain sequencing project: providing services to taxonomists for standard genome sequencing and annotation.</title>
        <authorList>
            <consortium name="The Broad Institute Genomics Platform"/>
            <consortium name="The Broad Institute Genome Sequencing Center for Infectious Disease"/>
            <person name="Wu L."/>
            <person name="Ma J."/>
        </authorList>
    </citation>
    <scope>NUCLEOTIDE SEQUENCE [LARGE SCALE GENOMIC DNA]</scope>
    <source>
        <strain evidence="2 3">JCM 4565</strain>
    </source>
</reference>
<protein>
    <submittedName>
        <fullName evidence="2">Uncharacterized protein</fullName>
    </submittedName>
</protein>
<organism evidence="2 3">
    <name type="scientific">Streptomyces blastmyceticus</name>
    <dbReference type="NCBI Taxonomy" id="68180"/>
    <lineage>
        <taxon>Bacteria</taxon>
        <taxon>Bacillati</taxon>
        <taxon>Actinomycetota</taxon>
        <taxon>Actinomycetes</taxon>
        <taxon>Kitasatosporales</taxon>
        <taxon>Streptomycetaceae</taxon>
        <taxon>Streptomyces</taxon>
    </lineage>
</organism>
<keyword evidence="1" id="KW-0472">Membrane</keyword>
<proteinExistence type="predicted"/>
<name>A0ABN0WZF7_9ACTN</name>
<dbReference type="Proteomes" id="UP001500063">
    <property type="component" value="Unassembled WGS sequence"/>
</dbReference>
<feature type="transmembrane region" description="Helical" evidence="1">
    <location>
        <begin position="12"/>
        <end position="31"/>
    </location>
</feature>
<accession>A0ABN0WZF7</accession>
<comment type="caution">
    <text evidence="2">The sequence shown here is derived from an EMBL/GenBank/DDBJ whole genome shotgun (WGS) entry which is preliminary data.</text>
</comment>
<evidence type="ECO:0000313" key="2">
    <source>
        <dbReference type="EMBL" id="GAA0351253.1"/>
    </source>
</evidence>
<evidence type="ECO:0000313" key="3">
    <source>
        <dbReference type="Proteomes" id="UP001500063"/>
    </source>
</evidence>
<gene>
    <name evidence="2" type="ORF">GCM10010319_30380</name>
</gene>
<keyword evidence="1" id="KW-0812">Transmembrane</keyword>
<dbReference type="EMBL" id="BAAABW010000016">
    <property type="protein sequence ID" value="GAA0351253.1"/>
    <property type="molecule type" value="Genomic_DNA"/>
</dbReference>
<sequence length="256" mass="28093">MAWGQSSVLSEWVLPAVVCAPVTWVCLVWRFREEGRLLGTVRSAAAAAAVVIWTSGMAALASGLLLPHASSVPPAAVGAVAGLGLVPKRKAGESGEHPLMAIVTLGDSLLLNSLALRLRTDRAEWCHAMATGFPDCWDLDAFADRVRAHLMTRVDTPGRTARGRTNLKREICERHRDVRVAAQKWITIETKIEKLCQQQGRERTREEIRQARRAFGEAEHLCTYLLDLAHAHGKRSDDRVLLALRHEVCGSAVGRS</sequence>
<keyword evidence="1" id="KW-1133">Transmembrane helix</keyword>
<evidence type="ECO:0000256" key="1">
    <source>
        <dbReference type="SAM" id="Phobius"/>
    </source>
</evidence>